<evidence type="ECO:0000259" key="4">
    <source>
        <dbReference type="Pfam" id="PF11938"/>
    </source>
</evidence>
<comment type="similarity">
    <text evidence="1">Belongs to the canopy family.</text>
</comment>
<reference evidence="5" key="1">
    <citation type="submission" date="2021-05" db="EMBL/GenBank/DDBJ databases">
        <authorList>
            <person name="Alioto T."/>
            <person name="Alioto T."/>
            <person name="Gomez Garrido J."/>
        </authorList>
    </citation>
    <scope>NUCLEOTIDE SEQUENCE</scope>
</reference>
<dbReference type="EMBL" id="HBUE01290566">
    <property type="protein sequence ID" value="CAG6573744.1"/>
    <property type="molecule type" value="Transcribed_RNA"/>
</dbReference>
<feature type="chain" id="PRO_5033669069" evidence="3">
    <location>
        <begin position="18"/>
        <end position="209"/>
    </location>
</feature>
<evidence type="ECO:0000313" key="5">
    <source>
        <dbReference type="EMBL" id="CAG6522130.1"/>
    </source>
</evidence>
<protein>
    <submittedName>
        <fullName evidence="5">Protein canopy homolog 4</fullName>
    </submittedName>
</protein>
<evidence type="ECO:0000256" key="2">
    <source>
        <dbReference type="ARBA" id="ARBA00022729"/>
    </source>
</evidence>
<dbReference type="EMBL" id="HBUE01121459">
    <property type="protein sequence ID" value="CAG6492594.1"/>
    <property type="molecule type" value="Transcribed_RNA"/>
</dbReference>
<dbReference type="PANTHER" id="PTHR15382:SF8">
    <property type="entry name" value="CANOPY B"/>
    <property type="match status" value="1"/>
</dbReference>
<dbReference type="EMBL" id="HBUE01184876">
    <property type="protein sequence ID" value="CAG6522130.1"/>
    <property type="molecule type" value="Transcribed_RNA"/>
</dbReference>
<dbReference type="AlphaFoldDB" id="A0A8D8E8I5"/>
<keyword evidence="2 3" id="KW-0732">Signal</keyword>
<dbReference type="PANTHER" id="PTHR15382">
    <property type="entry name" value="CTG4A-RELATED"/>
    <property type="match status" value="1"/>
</dbReference>
<feature type="domain" description="DUF3456" evidence="4">
    <location>
        <begin position="30"/>
        <end position="181"/>
    </location>
</feature>
<feature type="signal peptide" evidence="3">
    <location>
        <begin position="1"/>
        <end position="17"/>
    </location>
</feature>
<organism evidence="5">
    <name type="scientific">Culex pipiens</name>
    <name type="common">House mosquito</name>
    <dbReference type="NCBI Taxonomy" id="7175"/>
    <lineage>
        <taxon>Eukaryota</taxon>
        <taxon>Metazoa</taxon>
        <taxon>Ecdysozoa</taxon>
        <taxon>Arthropoda</taxon>
        <taxon>Hexapoda</taxon>
        <taxon>Insecta</taxon>
        <taxon>Pterygota</taxon>
        <taxon>Neoptera</taxon>
        <taxon>Endopterygota</taxon>
        <taxon>Diptera</taxon>
        <taxon>Nematocera</taxon>
        <taxon>Culicoidea</taxon>
        <taxon>Culicidae</taxon>
        <taxon>Culicinae</taxon>
        <taxon>Culicini</taxon>
        <taxon>Culex</taxon>
        <taxon>Culex</taxon>
    </lineage>
</organism>
<evidence type="ECO:0000256" key="3">
    <source>
        <dbReference type="SAM" id="SignalP"/>
    </source>
</evidence>
<sequence>MLKFVGLFLLLPAIVWCGPEENEGVRYASKCEACKILATELQARLSETGKSHDVIEVGYNVDDVKPRKRKEYRKSELRLLESMENVCDRILEYNIHKERKDSTRFAKGMSQTFQTLHGLVDKGVKVDLGIPLELWDKPSAEITQMKTQCETMVENYEEVIERWYNDKQDDVPLIKYLCEETVLKGNDPKCLYEALSDGQDKKKEKKEEL</sequence>
<proteinExistence type="inferred from homology"/>
<accession>A0A8D8E8I5</accession>
<dbReference type="Pfam" id="PF11938">
    <property type="entry name" value="DUF3456"/>
    <property type="match status" value="1"/>
</dbReference>
<name>A0A8D8E8I5_CULPI</name>
<evidence type="ECO:0000256" key="1">
    <source>
        <dbReference type="ARBA" id="ARBA00007285"/>
    </source>
</evidence>
<dbReference type="InterPro" id="IPR021852">
    <property type="entry name" value="DUF3456"/>
</dbReference>